<keyword evidence="2" id="KW-1185">Reference proteome</keyword>
<dbReference type="Proteomes" id="UP001054252">
    <property type="component" value="Unassembled WGS sequence"/>
</dbReference>
<comment type="caution">
    <text evidence="1">The sequence shown here is derived from an EMBL/GenBank/DDBJ whole genome shotgun (WGS) entry which is preliminary data.</text>
</comment>
<dbReference type="AlphaFoldDB" id="A0AAV5JUH8"/>
<sequence length="53" mass="5974">MEEPGNDPIREMVEDTMSSHGIEYNMNEQASDEPIFEEAMGDAKEFFLSLASC</sequence>
<organism evidence="1 2">
    <name type="scientific">Rubroshorea leprosula</name>
    <dbReference type="NCBI Taxonomy" id="152421"/>
    <lineage>
        <taxon>Eukaryota</taxon>
        <taxon>Viridiplantae</taxon>
        <taxon>Streptophyta</taxon>
        <taxon>Embryophyta</taxon>
        <taxon>Tracheophyta</taxon>
        <taxon>Spermatophyta</taxon>
        <taxon>Magnoliopsida</taxon>
        <taxon>eudicotyledons</taxon>
        <taxon>Gunneridae</taxon>
        <taxon>Pentapetalae</taxon>
        <taxon>rosids</taxon>
        <taxon>malvids</taxon>
        <taxon>Malvales</taxon>
        <taxon>Dipterocarpaceae</taxon>
        <taxon>Rubroshorea</taxon>
    </lineage>
</organism>
<evidence type="ECO:0000313" key="1">
    <source>
        <dbReference type="EMBL" id="GKV18308.1"/>
    </source>
</evidence>
<proteinExistence type="predicted"/>
<gene>
    <name evidence="1" type="ORF">SLEP1_g28709</name>
</gene>
<name>A0AAV5JUH8_9ROSI</name>
<evidence type="ECO:0000313" key="2">
    <source>
        <dbReference type="Proteomes" id="UP001054252"/>
    </source>
</evidence>
<accession>A0AAV5JUH8</accession>
<protein>
    <submittedName>
        <fullName evidence="1">Uncharacterized protein</fullName>
    </submittedName>
</protein>
<reference evidence="1 2" key="1">
    <citation type="journal article" date="2021" name="Commun. Biol.">
        <title>The genome of Shorea leprosula (Dipterocarpaceae) highlights the ecological relevance of drought in aseasonal tropical rainforests.</title>
        <authorList>
            <person name="Ng K.K.S."/>
            <person name="Kobayashi M.J."/>
            <person name="Fawcett J.A."/>
            <person name="Hatakeyama M."/>
            <person name="Paape T."/>
            <person name="Ng C.H."/>
            <person name="Ang C.C."/>
            <person name="Tnah L.H."/>
            <person name="Lee C.T."/>
            <person name="Nishiyama T."/>
            <person name="Sese J."/>
            <person name="O'Brien M.J."/>
            <person name="Copetti D."/>
            <person name="Mohd Noor M.I."/>
            <person name="Ong R.C."/>
            <person name="Putra M."/>
            <person name="Sireger I.Z."/>
            <person name="Indrioko S."/>
            <person name="Kosugi Y."/>
            <person name="Izuno A."/>
            <person name="Isagi Y."/>
            <person name="Lee S.L."/>
            <person name="Shimizu K.K."/>
        </authorList>
    </citation>
    <scope>NUCLEOTIDE SEQUENCE [LARGE SCALE GENOMIC DNA]</scope>
    <source>
        <strain evidence="1">214</strain>
    </source>
</reference>
<dbReference type="EMBL" id="BPVZ01000050">
    <property type="protein sequence ID" value="GKV18308.1"/>
    <property type="molecule type" value="Genomic_DNA"/>
</dbReference>